<dbReference type="CDD" id="cd07185">
    <property type="entry name" value="OmpA_C-like"/>
    <property type="match status" value="1"/>
</dbReference>
<reference evidence="7 8" key="1">
    <citation type="submission" date="2016-04" db="EMBL/GenBank/DDBJ databases">
        <authorList>
            <person name="Chen L."/>
            <person name="Zhuang W."/>
            <person name="Wang G."/>
        </authorList>
    </citation>
    <scope>NUCLEOTIDE SEQUENCE [LARGE SCALE GENOMIC DNA]</scope>
    <source>
        <strain evidence="8">GR20</strain>
    </source>
</reference>
<keyword evidence="3" id="KW-0998">Cell outer membrane</keyword>
<feature type="region of interest" description="Disordered" evidence="5">
    <location>
        <begin position="553"/>
        <end position="590"/>
    </location>
</feature>
<gene>
    <name evidence="7" type="ORF">A4D02_11205</name>
</gene>
<accession>A0ABX3NRX9</accession>
<evidence type="ECO:0000313" key="8">
    <source>
        <dbReference type="Proteomes" id="UP000192277"/>
    </source>
</evidence>
<dbReference type="InterPro" id="IPR011990">
    <property type="entry name" value="TPR-like_helical_dom_sf"/>
</dbReference>
<protein>
    <submittedName>
        <fullName evidence="7">Flagellar motor protein MotB</fullName>
    </submittedName>
</protein>
<keyword evidence="7" id="KW-0969">Cilium</keyword>
<dbReference type="Pfam" id="PF07676">
    <property type="entry name" value="PD40"/>
    <property type="match status" value="1"/>
</dbReference>
<dbReference type="Pfam" id="PF00691">
    <property type="entry name" value="OmpA"/>
    <property type="match status" value="1"/>
</dbReference>
<evidence type="ECO:0000313" key="7">
    <source>
        <dbReference type="EMBL" id="OQP44030.1"/>
    </source>
</evidence>
<keyword evidence="7" id="KW-0966">Cell projection</keyword>
<comment type="caution">
    <text evidence="7">The sequence shown here is derived from an EMBL/GenBank/DDBJ whole genome shotgun (WGS) entry which is preliminary data.</text>
</comment>
<feature type="domain" description="OmpA-like" evidence="6">
    <location>
        <begin position="468"/>
        <end position="590"/>
    </location>
</feature>
<dbReference type="Proteomes" id="UP000192277">
    <property type="component" value="Unassembled WGS sequence"/>
</dbReference>
<dbReference type="SUPFAM" id="SSF103088">
    <property type="entry name" value="OmpA-like"/>
    <property type="match status" value="1"/>
</dbReference>
<dbReference type="PANTHER" id="PTHR30329:SF21">
    <property type="entry name" value="LIPOPROTEIN YIAD-RELATED"/>
    <property type="match status" value="1"/>
</dbReference>
<dbReference type="PANTHER" id="PTHR30329">
    <property type="entry name" value="STATOR ELEMENT OF FLAGELLAR MOTOR COMPLEX"/>
    <property type="match status" value="1"/>
</dbReference>
<evidence type="ECO:0000256" key="2">
    <source>
        <dbReference type="ARBA" id="ARBA00023136"/>
    </source>
</evidence>
<keyword evidence="7" id="KW-0282">Flagellum</keyword>
<dbReference type="InterPro" id="IPR011042">
    <property type="entry name" value="6-blade_b-propeller_TolB-like"/>
</dbReference>
<dbReference type="InterPro" id="IPR036737">
    <property type="entry name" value="OmpA-like_sf"/>
</dbReference>
<organism evidence="7 8">
    <name type="scientific">Niastella koreensis</name>
    <dbReference type="NCBI Taxonomy" id="354356"/>
    <lineage>
        <taxon>Bacteria</taxon>
        <taxon>Pseudomonadati</taxon>
        <taxon>Bacteroidota</taxon>
        <taxon>Chitinophagia</taxon>
        <taxon>Chitinophagales</taxon>
        <taxon>Chitinophagaceae</taxon>
        <taxon>Niastella</taxon>
    </lineage>
</organism>
<evidence type="ECO:0000259" key="6">
    <source>
        <dbReference type="PROSITE" id="PS51123"/>
    </source>
</evidence>
<evidence type="ECO:0000256" key="1">
    <source>
        <dbReference type="ARBA" id="ARBA00004442"/>
    </source>
</evidence>
<evidence type="ECO:0000256" key="5">
    <source>
        <dbReference type="SAM" id="MobiDB-lite"/>
    </source>
</evidence>
<comment type="subcellular location">
    <subcellularLocation>
        <location evidence="1">Cell outer membrane</location>
    </subcellularLocation>
</comment>
<dbReference type="InterPro" id="IPR050330">
    <property type="entry name" value="Bact_OuterMem_StrucFunc"/>
</dbReference>
<dbReference type="PROSITE" id="PS51123">
    <property type="entry name" value="OMPA_2"/>
    <property type="match status" value="1"/>
</dbReference>
<dbReference type="InterPro" id="IPR006664">
    <property type="entry name" value="OMP_bac"/>
</dbReference>
<dbReference type="SUPFAM" id="SSF82171">
    <property type="entry name" value="DPP6 N-terminal domain-like"/>
    <property type="match status" value="1"/>
</dbReference>
<dbReference type="Gene3D" id="3.30.1330.60">
    <property type="entry name" value="OmpA-like domain"/>
    <property type="match status" value="1"/>
</dbReference>
<dbReference type="InterPro" id="IPR006665">
    <property type="entry name" value="OmpA-like"/>
</dbReference>
<sequence length="590" mass="65954">MKKIILILVIVPGFMAARGQFVADYLKAADTYYKKGDYYSAARYYEKYLSSKDTKTKPDQYNPYNVKPVAEKGKTAIPNAQLAVYNLAESYRLLNFPVKAVAYYEQAVSYNNAQLPLAQYYYAATLRALGKYDEAEKAFQGFLDNYKTEDAYANSAKSEVLNLHFIREQLQRIDLSLYTVEKQGQAINPGGANYAPVWLNTNTLLFTSTRVEDSVKNKPFYNRLYTAVYDNDAVKEVTRLELPEGVGIHQGVASLSPDGNTLFLTRWLIIGGKKTSAIYVSKKQDKGWGEPVLMDTVVNIHGYNAQQPFILADGKTLLFASDRPGGSGGFDLWYAALDATGKPVKVENLGSTINTINDEQAPYYHDASGTLVFSCNGRVGMGGFDFFYSKGAPNAWAEPVNFGYPVNSIKDDLYFTSRGSAANLLEDVFLSSDRSAECCLELFTLKKHIPVEVVKKDTPVVPLLKEEPKVEAVIVMDNVYYDFDKSSLQQESFATLDRLVASLNQYPTLVIEIRAHTDSKGEDKYNMDLSEARAKTVVDYLISKGIDKNRLQSRGYGATMPVAPNKHEDGSDDPEGRQRNRRTEFKVLSK</sequence>
<evidence type="ECO:0000256" key="4">
    <source>
        <dbReference type="PROSITE-ProRule" id="PRU00473"/>
    </source>
</evidence>
<dbReference type="PRINTS" id="PR01021">
    <property type="entry name" value="OMPADOMAIN"/>
</dbReference>
<dbReference type="RefSeq" id="WP_014219037.1">
    <property type="nucleotide sequence ID" value="NZ_LWBO01000034.1"/>
</dbReference>
<keyword evidence="2 4" id="KW-0472">Membrane</keyword>
<dbReference type="Gene3D" id="2.120.10.30">
    <property type="entry name" value="TolB, C-terminal domain"/>
    <property type="match status" value="1"/>
</dbReference>
<feature type="compositionally biased region" description="Basic and acidic residues" evidence="5">
    <location>
        <begin position="565"/>
        <end position="590"/>
    </location>
</feature>
<proteinExistence type="predicted"/>
<name>A0ABX3NRX9_9BACT</name>
<keyword evidence="8" id="KW-1185">Reference proteome</keyword>
<dbReference type="InterPro" id="IPR011659">
    <property type="entry name" value="WD40"/>
</dbReference>
<evidence type="ECO:0000256" key="3">
    <source>
        <dbReference type="ARBA" id="ARBA00023237"/>
    </source>
</evidence>
<dbReference type="EMBL" id="LWBO01000034">
    <property type="protein sequence ID" value="OQP44030.1"/>
    <property type="molecule type" value="Genomic_DNA"/>
</dbReference>
<dbReference type="SUPFAM" id="SSF48452">
    <property type="entry name" value="TPR-like"/>
    <property type="match status" value="1"/>
</dbReference>
<dbReference type="Gene3D" id="1.25.40.10">
    <property type="entry name" value="Tetratricopeptide repeat domain"/>
    <property type="match status" value="1"/>
</dbReference>